<evidence type="ECO:0000256" key="1">
    <source>
        <dbReference type="SAM" id="MobiDB-lite"/>
    </source>
</evidence>
<dbReference type="EMBL" id="MHOD01000013">
    <property type="protein sequence ID" value="OGZ58189.1"/>
    <property type="molecule type" value="Genomic_DNA"/>
</dbReference>
<reference evidence="2 3" key="1">
    <citation type="journal article" date="2016" name="Nat. Commun.">
        <title>Thousands of microbial genomes shed light on interconnected biogeochemical processes in an aquifer system.</title>
        <authorList>
            <person name="Anantharaman K."/>
            <person name="Brown C.T."/>
            <person name="Hug L.A."/>
            <person name="Sharon I."/>
            <person name="Castelle C.J."/>
            <person name="Probst A.J."/>
            <person name="Thomas B.C."/>
            <person name="Singh A."/>
            <person name="Wilkins M.J."/>
            <person name="Karaoz U."/>
            <person name="Brodie E.L."/>
            <person name="Williams K.H."/>
            <person name="Hubbard S.S."/>
            <person name="Banfield J.F."/>
        </authorList>
    </citation>
    <scope>NUCLEOTIDE SEQUENCE [LARGE SCALE GENOMIC DNA]</scope>
</reference>
<proteinExistence type="predicted"/>
<comment type="caution">
    <text evidence="2">The sequence shown here is derived from an EMBL/GenBank/DDBJ whole genome shotgun (WGS) entry which is preliminary data.</text>
</comment>
<dbReference type="Proteomes" id="UP000177932">
    <property type="component" value="Unassembled WGS sequence"/>
</dbReference>
<dbReference type="AlphaFoldDB" id="A0A1G2H760"/>
<feature type="region of interest" description="Disordered" evidence="1">
    <location>
        <begin position="1"/>
        <end position="31"/>
    </location>
</feature>
<name>A0A1G2H760_9BACT</name>
<sequence length="157" mass="17905">MNNFSKVSFSEGASGEGFGQGKRRENQSENEINEKEILRRLKLYHETSKEKWEAIQKVGAILSERELLRRGLISEEQLDDFETTSTGFLDREAGRDDYVFASHRPANYGNVTLEIDLEALKIDGAKVATAGDWLHFVDDEDAERYFHDSEIPASKFV</sequence>
<dbReference type="STRING" id="1802158.A2827_01670"/>
<protein>
    <submittedName>
        <fullName evidence="2">Uncharacterized protein</fullName>
    </submittedName>
</protein>
<organism evidence="2 3">
    <name type="scientific">Candidatus Spechtbacteria bacterium RIFCSPHIGHO2_01_FULL_43_30</name>
    <dbReference type="NCBI Taxonomy" id="1802158"/>
    <lineage>
        <taxon>Bacteria</taxon>
        <taxon>Candidatus Spechtiibacteriota</taxon>
    </lineage>
</organism>
<evidence type="ECO:0000313" key="2">
    <source>
        <dbReference type="EMBL" id="OGZ58189.1"/>
    </source>
</evidence>
<feature type="compositionally biased region" description="Basic and acidic residues" evidence="1">
    <location>
        <begin position="22"/>
        <end position="31"/>
    </location>
</feature>
<gene>
    <name evidence="2" type="ORF">A2827_01670</name>
</gene>
<accession>A0A1G2H760</accession>
<evidence type="ECO:0000313" key="3">
    <source>
        <dbReference type="Proteomes" id="UP000177932"/>
    </source>
</evidence>